<keyword evidence="4" id="KW-0964">Secreted</keyword>
<evidence type="ECO:0000256" key="1">
    <source>
        <dbReference type="ARBA" id="ARBA00004498"/>
    </source>
</evidence>
<keyword evidence="5" id="KW-0272">Extracellular matrix</keyword>
<reference evidence="12 13" key="1">
    <citation type="journal article" date="2011" name="Nature">
        <title>A high-resolution map of human evolutionary constraint using 29 mammals.</title>
        <authorList>
            <person name="Lindblad-Toh K."/>
            <person name="Garber M."/>
            <person name="Zuk O."/>
            <person name="Lin M.F."/>
            <person name="Parker B.J."/>
            <person name="Washietl S."/>
            <person name="Kheradpour P."/>
            <person name="Ernst J."/>
            <person name="Jordan G."/>
            <person name="Mauceli E."/>
            <person name="Ward L.D."/>
            <person name="Lowe C.B."/>
            <person name="Holloway A.K."/>
            <person name="Clamp M."/>
            <person name="Gnerre S."/>
            <person name="Alfoldi J."/>
            <person name="Beal K."/>
            <person name="Chang J."/>
            <person name="Clawson H."/>
            <person name="Cuff J."/>
            <person name="Di Palma F."/>
            <person name="Fitzgerald S."/>
            <person name="Flicek P."/>
            <person name="Guttman M."/>
            <person name="Hubisz M.J."/>
            <person name="Jaffe D.B."/>
            <person name="Jungreis I."/>
            <person name="Kent W.J."/>
            <person name="Kostka D."/>
            <person name="Lara M."/>
            <person name="Martins A.L."/>
            <person name="Massingham T."/>
            <person name="Moltke I."/>
            <person name="Raney B.J."/>
            <person name="Rasmussen M.D."/>
            <person name="Robinson J."/>
            <person name="Stark A."/>
            <person name="Vilella A.J."/>
            <person name="Wen J."/>
            <person name="Xie X."/>
            <person name="Zody M.C."/>
            <person name="Baldwin J."/>
            <person name="Bloom T."/>
            <person name="Chin C.W."/>
            <person name="Heiman D."/>
            <person name="Nicol R."/>
            <person name="Nusbaum C."/>
            <person name="Young S."/>
            <person name="Wilkinson J."/>
            <person name="Worley K.C."/>
            <person name="Kovar C.L."/>
            <person name="Muzny D.M."/>
            <person name="Gibbs R.A."/>
            <person name="Cree A."/>
            <person name="Dihn H.H."/>
            <person name="Fowler G."/>
            <person name="Jhangiani S."/>
            <person name="Joshi V."/>
            <person name="Lee S."/>
            <person name="Lewis L.R."/>
            <person name="Nazareth L.V."/>
            <person name="Okwuonu G."/>
            <person name="Santibanez J."/>
            <person name="Warren W.C."/>
            <person name="Mardis E.R."/>
            <person name="Weinstock G.M."/>
            <person name="Wilson R.K."/>
            <person name="Delehaunty K."/>
            <person name="Dooling D."/>
            <person name="Fronik C."/>
            <person name="Fulton L."/>
            <person name="Fulton B."/>
            <person name="Graves T."/>
            <person name="Minx P."/>
            <person name="Sodergren E."/>
            <person name="Birney E."/>
            <person name="Margulies E.H."/>
            <person name="Herrero J."/>
            <person name="Green E.D."/>
            <person name="Haussler D."/>
            <person name="Siepel A."/>
            <person name="Goldman N."/>
            <person name="Pollard K.S."/>
            <person name="Pedersen J.S."/>
            <person name="Lander E.S."/>
            <person name="Kellis M."/>
        </authorList>
    </citation>
    <scope>NUCLEOTIDE SEQUENCE [LARGE SCALE GENOMIC DNA]</scope>
    <source>
        <strain evidence="13">Thorbecke</strain>
    </source>
</reference>
<keyword evidence="7" id="KW-0677">Repeat</keyword>
<dbReference type="InterPro" id="IPR003979">
    <property type="entry name" value="Tropoelastin"/>
</dbReference>
<evidence type="ECO:0000256" key="9">
    <source>
        <dbReference type="ARBA" id="ARBA00023278"/>
    </source>
</evidence>
<evidence type="ECO:0000313" key="12">
    <source>
        <dbReference type="Ensembl" id="ENSOCUP00000039827.1"/>
    </source>
</evidence>
<dbReference type="Bgee" id="ENSOCUG00000031506">
    <property type="expression patterns" value="Expressed in upper lobe of left lung and 15 other cell types or tissues"/>
</dbReference>
<name>A0A5F9D141_RABIT</name>
<evidence type="ECO:0000256" key="7">
    <source>
        <dbReference type="ARBA" id="ARBA00022737"/>
    </source>
</evidence>
<dbReference type="GeneTree" id="ENSGT00730000111510"/>
<dbReference type="Proteomes" id="UP000001811">
    <property type="component" value="Unplaced"/>
</dbReference>
<dbReference type="GO" id="GO:0005201">
    <property type="term" value="F:extracellular matrix structural constituent"/>
    <property type="evidence" value="ECO:0007669"/>
    <property type="project" value="InterPro"/>
</dbReference>
<comment type="similarity">
    <text evidence="2">Belongs to the elastin family.</text>
</comment>
<keyword evidence="13" id="KW-1185">Reference proteome</keyword>
<evidence type="ECO:0000256" key="5">
    <source>
        <dbReference type="ARBA" id="ARBA00022530"/>
    </source>
</evidence>
<protein>
    <recommendedName>
        <fullName evidence="3">Elastin</fullName>
    </recommendedName>
    <alternativeName>
        <fullName evidence="10">Tropoelastin</fullName>
    </alternativeName>
</protein>
<evidence type="ECO:0000313" key="13">
    <source>
        <dbReference type="Proteomes" id="UP000001811"/>
    </source>
</evidence>
<organism evidence="12 13">
    <name type="scientific">Oryctolagus cuniculus</name>
    <name type="common">Rabbit</name>
    <dbReference type="NCBI Taxonomy" id="9986"/>
    <lineage>
        <taxon>Eukaryota</taxon>
        <taxon>Metazoa</taxon>
        <taxon>Chordata</taxon>
        <taxon>Craniata</taxon>
        <taxon>Vertebrata</taxon>
        <taxon>Euteleostomi</taxon>
        <taxon>Mammalia</taxon>
        <taxon>Eutheria</taxon>
        <taxon>Euarchontoglires</taxon>
        <taxon>Glires</taxon>
        <taxon>Lagomorpha</taxon>
        <taxon>Leporidae</taxon>
        <taxon>Oryctolagus</taxon>
    </lineage>
</organism>
<dbReference type="PRINTS" id="PR01500">
    <property type="entry name" value="TROPOELASTIN"/>
</dbReference>
<evidence type="ECO:0000256" key="11">
    <source>
        <dbReference type="SAM" id="MobiDB-lite"/>
    </source>
</evidence>
<feature type="region of interest" description="Disordered" evidence="11">
    <location>
        <begin position="337"/>
        <end position="356"/>
    </location>
</feature>
<evidence type="ECO:0000256" key="6">
    <source>
        <dbReference type="ARBA" id="ARBA00022729"/>
    </source>
</evidence>
<evidence type="ECO:0000256" key="8">
    <source>
        <dbReference type="ARBA" id="ARBA00023157"/>
    </source>
</evidence>
<proteinExistence type="inferred from homology"/>
<keyword evidence="8" id="KW-1015">Disulfide bond</keyword>
<evidence type="ECO:0000256" key="10">
    <source>
        <dbReference type="ARBA" id="ARBA00031043"/>
    </source>
</evidence>
<comment type="subcellular location">
    <subcellularLocation>
        <location evidence="1">Secreted</location>
        <location evidence="1">Extracellular space</location>
        <location evidence="1">Extracellular matrix</location>
    </subcellularLocation>
</comment>
<evidence type="ECO:0000256" key="4">
    <source>
        <dbReference type="ARBA" id="ARBA00022525"/>
    </source>
</evidence>
<feature type="compositionally biased region" description="Basic and acidic residues" evidence="11">
    <location>
        <begin position="337"/>
        <end position="346"/>
    </location>
</feature>
<keyword evidence="6" id="KW-0732">Signal</keyword>
<reference evidence="12" key="3">
    <citation type="submission" date="2025-09" db="UniProtKB">
        <authorList>
            <consortium name="Ensembl"/>
        </authorList>
    </citation>
    <scope>IDENTIFICATION</scope>
    <source>
        <strain evidence="12">Thorbecke</strain>
    </source>
</reference>
<evidence type="ECO:0000256" key="3">
    <source>
        <dbReference type="ARBA" id="ARBA00014499"/>
    </source>
</evidence>
<keyword evidence="9" id="KW-0379">Hydroxylation</keyword>
<sequence length="356" mass="36065">MNLAPVCFPSGAGARDPPPVQLPGPHPLFPPAGLGAFPGGAFPGALVPGGAAGAAAAYKAAKAGRWCCLGQDPHLPPWGVIGGGQLAGGRGPRALCLVAGLDPRALLISPPLPRPGSAGAGLGGVGGLGGVAGVGGLGVSTGAVVPQPGAGVGVGVGAGAKPGKVPGVGLPGVYPGGVLPGTGARFPGVGVLPGVPTGAGVKPKAPGMQRAGLGWEPSGWAPGVSQPWPCWPRWTDTDQRPQSPCQGSVSQGPQEHWPLHAAMCHILSPWLQLVLCPSRCWRSFRRNPRGRALWGPAAWSPSGVPHQGPQAARWLRTALQHWETALRLWPRRNGRCRGEGRLPQRHREGKPHPPVG</sequence>
<dbReference type="AlphaFoldDB" id="A0A5F9D141"/>
<dbReference type="PANTHER" id="PTHR24018">
    <property type="entry name" value="ELASTIN"/>
    <property type="match status" value="1"/>
</dbReference>
<evidence type="ECO:0000256" key="2">
    <source>
        <dbReference type="ARBA" id="ARBA00008475"/>
    </source>
</evidence>
<accession>A0A5F9D141</accession>
<reference evidence="12" key="2">
    <citation type="submission" date="2025-08" db="UniProtKB">
        <authorList>
            <consortium name="Ensembl"/>
        </authorList>
    </citation>
    <scope>IDENTIFICATION</scope>
    <source>
        <strain evidence="12">Thorbecke</strain>
    </source>
</reference>
<dbReference type="PANTHER" id="PTHR24018:SF5">
    <property type="entry name" value="ELASTIN"/>
    <property type="match status" value="1"/>
</dbReference>
<dbReference type="Ensembl" id="ENSOCUT00000043722.1">
    <property type="protein sequence ID" value="ENSOCUP00000039827.1"/>
    <property type="gene ID" value="ENSOCUG00000031506.1"/>
</dbReference>